<dbReference type="InterPro" id="IPR027417">
    <property type="entry name" value="P-loop_NTPase"/>
</dbReference>
<name>A0A1V8PT42_9BIFI</name>
<evidence type="ECO:0000256" key="3">
    <source>
        <dbReference type="SAM" id="MobiDB-lite"/>
    </source>
</evidence>
<evidence type="ECO:0000313" key="4">
    <source>
        <dbReference type="EMBL" id="OQM51810.1"/>
    </source>
</evidence>
<evidence type="ECO:0000256" key="2">
    <source>
        <dbReference type="ARBA" id="ARBA00022840"/>
    </source>
</evidence>
<dbReference type="Pfam" id="PF10609">
    <property type="entry name" value="ParA"/>
    <property type="match status" value="1"/>
</dbReference>
<dbReference type="Proteomes" id="UP000192666">
    <property type="component" value="Unassembled WGS sequence"/>
</dbReference>
<evidence type="ECO:0000313" key="5">
    <source>
        <dbReference type="Proteomes" id="UP000192666"/>
    </source>
</evidence>
<keyword evidence="2" id="KW-0067">ATP-binding</keyword>
<protein>
    <submittedName>
        <fullName evidence="4">ATPase</fullName>
    </submittedName>
</protein>
<reference evidence="4 5" key="1">
    <citation type="submission" date="2017-03" db="EMBL/GenBank/DDBJ databases">
        <title>Maternal inheritance of bifidobacteria.</title>
        <authorList>
            <person name="Lugli G.A."/>
            <person name="Duranti S."/>
            <person name="Milani C."/>
            <person name="Mancabelli L."/>
        </authorList>
    </citation>
    <scope>NUCLEOTIDE SEQUENCE [LARGE SCALE GENOMIC DNA]</scope>
    <source>
        <strain evidence="4 5">1899B</strain>
    </source>
</reference>
<accession>A0A1V8PT42</accession>
<dbReference type="InterPro" id="IPR033756">
    <property type="entry name" value="YlxH/NBP35"/>
</dbReference>
<dbReference type="Gene3D" id="3.40.50.300">
    <property type="entry name" value="P-loop containing nucleotide triphosphate hydrolases"/>
    <property type="match status" value="1"/>
</dbReference>
<feature type="region of interest" description="Disordered" evidence="3">
    <location>
        <begin position="1"/>
        <end position="43"/>
    </location>
</feature>
<comment type="caution">
    <text evidence="4">The sequence shown here is derived from an EMBL/GenBank/DDBJ whole genome shotgun (WGS) entry which is preliminary data.</text>
</comment>
<proteinExistence type="predicted"/>
<dbReference type="AlphaFoldDB" id="A0A1V8PT42"/>
<sequence>MPPVPLPSGGLMPVASSATSRTAPPEQRRTVSPQRFYTPPGLLQGATPVGAVPGTYAMVAERGHAVREQRCDVSNVVIVDSVVAGVGVSTLAAILARELNERGLKCVLVDADLQGGGLDVLLGVENEDGSRLGEISAPLGTIDGKALLRELPVWDGVPLLSCDPWKTENPQSWEVQACIRALSQVRSAVIVDVGQGNGLQDLTELRQAIRINVVEMTVLGLARAKANMQSQRNPSDSIGEHDVATQEREFFVGMQPRGTIRDHGVTATEEAAEYLDCDIAAVITADAKLCSELLEGLGLRKPNRANAKAIATLADLIQEALEEKSVNHGTRPA</sequence>
<evidence type="ECO:0000256" key="1">
    <source>
        <dbReference type="ARBA" id="ARBA00022741"/>
    </source>
</evidence>
<keyword evidence="1" id="KW-0547">Nucleotide-binding</keyword>
<dbReference type="GO" id="GO:0005524">
    <property type="term" value="F:ATP binding"/>
    <property type="evidence" value="ECO:0007669"/>
    <property type="project" value="UniProtKB-KW"/>
</dbReference>
<dbReference type="EMBL" id="NAQA01000001">
    <property type="protein sequence ID" value="OQM51810.1"/>
    <property type="molecule type" value="Genomic_DNA"/>
</dbReference>
<gene>
    <name evidence="4" type="ORF">B5782_0156</name>
</gene>
<dbReference type="SUPFAM" id="SSF52540">
    <property type="entry name" value="P-loop containing nucleoside triphosphate hydrolases"/>
    <property type="match status" value="1"/>
</dbReference>
<organism evidence="4 5">
    <name type="scientific">Bifidobacterium catenulatum</name>
    <dbReference type="NCBI Taxonomy" id="1686"/>
    <lineage>
        <taxon>Bacteria</taxon>
        <taxon>Bacillati</taxon>
        <taxon>Actinomycetota</taxon>
        <taxon>Actinomycetes</taxon>
        <taxon>Bifidobacteriales</taxon>
        <taxon>Bifidobacteriaceae</taxon>
        <taxon>Bifidobacterium</taxon>
    </lineage>
</organism>